<protein>
    <submittedName>
        <fullName evidence="2">N-lysine methyltransferase SETD8-A-like</fullName>
    </submittedName>
</protein>
<dbReference type="PROSITE" id="PS50280">
    <property type="entry name" value="SET"/>
    <property type="match status" value="1"/>
</dbReference>
<dbReference type="PANTHER" id="PTHR46167:SF1">
    <property type="entry name" value="N-LYSINE METHYLTRANSFERASE KMT5A"/>
    <property type="match status" value="1"/>
</dbReference>
<dbReference type="GO" id="GO:0032259">
    <property type="term" value="P:methylation"/>
    <property type="evidence" value="ECO:0007669"/>
    <property type="project" value="UniProtKB-KW"/>
</dbReference>
<keyword evidence="2" id="KW-0489">Methyltransferase</keyword>
<dbReference type="GO" id="GO:0043516">
    <property type="term" value="P:regulation of DNA damage response, signal transduction by p53 class mediator"/>
    <property type="evidence" value="ECO:0007669"/>
    <property type="project" value="TreeGrafter"/>
</dbReference>
<reference evidence="2" key="1">
    <citation type="submission" date="2021-02" db="EMBL/GenBank/DDBJ databases">
        <title>Comparative genomics reveals that relaxation of natural selection precedes convergent phenotypic evolution of cavefish.</title>
        <authorList>
            <person name="Peng Z."/>
        </authorList>
    </citation>
    <scope>NUCLEOTIDE SEQUENCE</scope>
    <source>
        <tissue evidence="2">Muscle</tissue>
    </source>
</reference>
<keyword evidence="3" id="KW-1185">Reference proteome</keyword>
<dbReference type="InterPro" id="IPR046341">
    <property type="entry name" value="SET_dom_sf"/>
</dbReference>
<dbReference type="GO" id="GO:0005634">
    <property type="term" value="C:nucleus"/>
    <property type="evidence" value="ECO:0007669"/>
    <property type="project" value="TreeGrafter"/>
</dbReference>
<dbReference type="EMBL" id="JAFHDT010000473">
    <property type="protein sequence ID" value="KAI7789412.1"/>
    <property type="molecule type" value="Genomic_DNA"/>
</dbReference>
<keyword evidence="2" id="KW-0808">Transferase</keyword>
<sequence length="202" mass="23208">MPQEARVKRAIERETAWTTNVPFIKDVLLSWEPCEEPSVDPDDVLLINRVNQQKWKGLAIKQIEGKGKGVIATMTFKKNQIVCDYHGAMISKQEGERRLETLNEEPLYLFFFKGKAGEPLCIDAQEYPCDCHPDQDTYGWRMNHSRRNSNVRPQRVSLNLPDGARECVVLLALRDIDVNEELLWDYGSSFGGEGRDLSWPQI</sequence>
<comment type="caution">
    <text evidence="2">The sequence shown here is derived from an EMBL/GenBank/DDBJ whole genome shotgun (WGS) entry which is preliminary data.</text>
</comment>
<dbReference type="Gene3D" id="2.170.270.10">
    <property type="entry name" value="SET domain"/>
    <property type="match status" value="1"/>
</dbReference>
<dbReference type="GO" id="GO:0006357">
    <property type="term" value="P:regulation of transcription by RNA polymerase II"/>
    <property type="evidence" value="ECO:0007669"/>
    <property type="project" value="TreeGrafter"/>
</dbReference>
<dbReference type="InterPro" id="IPR051760">
    <property type="entry name" value="KMT5A"/>
</dbReference>
<dbReference type="PANTHER" id="PTHR46167">
    <property type="entry name" value="N-LYSINE METHYLTRANSFERASE KMT5A"/>
    <property type="match status" value="1"/>
</dbReference>
<feature type="domain" description="SET" evidence="1">
    <location>
        <begin position="56"/>
        <end position="187"/>
    </location>
</feature>
<dbReference type="InterPro" id="IPR001214">
    <property type="entry name" value="SET_dom"/>
</dbReference>
<dbReference type="GO" id="GO:0005700">
    <property type="term" value="C:polytene chromosome"/>
    <property type="evidence" value="ECO:0007669"/>
    <property type="project" value="TreeGrafter"/>
</dbReference>
<dbReference type="SMART" id="SM00317">
    <property type="entry name" value="SET"/>
    <property type="match status" value="1"/>
</dbReference>
<dbReference type="Proteomes" id="UP001059041">
    <property type="component" value="Unassembled WGS sequence"/>
</dbReference>
<evidence type="ECO:0000259" key="1">
    <source>
        <dbReference type="PROSITE" id="PS50280"/>
    </source>
</evidence>
<organism evidence="2 3">
    <name type="scientific">Triplophysa rosa</name>
    <name type="common">Cave loach</name>
    <dbReference type="NCBI Taxonomy" id="992332"/>
    <lineage>
        <taxon>Eukaryota</taxon>
        <taxon>Metazoa</taxon>
        <taxon>Chordata</taxon>
        <taxon>Craniata</taxon>
        <taxon>Vertebrata</taxon>
        <taxon>Euteleostomi</taxon>
        <taxon>Actinopterygii</taxon>
        <taxon>Neopterygii</taxon>
        <taxon>Teleostei</taxon>
        <taxon>Ostariophysi</taxon>
        <taxon>Cypriniformes</taxon>
        <taxon>Nemacheilidae</taxon>
        <taxon>Triplophysa</taxon>
    </lineage>
</organism>
<dbReference type="AlphaFoldDB" id="A0A9W7T4D6"/>
<accession>A0A9W7T4D6</accession>
<gene>
    <name evidence="2" type="ORF">IRJ41_005275</name>
</gene>
<proteinExistence type="predicted"/>
<dbReference type="GO" id="GO:0042799">
    <property type="term" value="F:histone H4K20 methyltransferase activity"/>
    <property type="evidence" value="ECO:0007669"/>
    <property type="project" value="TreeGrafter"/>
</dbReference>
<evidence type="ECO:0000313" key="2">
    <source>
        <dbReference type="EMBL" id="KAI7789412.1"/>
    </source>
</evidence>
<dbReference type="SUPFAM" id="SSF82199">
    <property type="entry name" value="SET domain"/>
    <property type="match status" value="1"/>
</dbReference>
<dbReference type="Pfam" id="PF00856">
    <property type="entry name" value="SET"/>
    <property type="match status" value="1"/>
</dbReference>
<evidence type="ECO:0000313" key="3">
    <source>
        <dbReference type="Proteomes" id="UP001059041"/>
    </source>
</evidence>
<name>A0A9W7T4D6_TRIRA</name>